<dbReference type="AlphaFoldDB" id="A0A433ES42"/>
<dbReference type="EMBL" id="RAHC01000002">
    <property type="protein sequence ID" value="RUP77514.1"/>
    <property type="molecule type" value="Genomic_DNA"/>
</dbReference>
<evidence type="ECO:0000313" key="1">
    <source>
        <dbReference type="EMBL" id="RUP77514.1"/>
    </source>
</evidence>
<dbReference type="Proteomes" id="UP000274545">
    <property type="component" value="Unassembled WGS sequence"/>
</dbReference>
<comment type="caution">
    <text evidence="1">The sequence shown here is derived from an EMBL/GenBank/DDBJ whole genome shotgun (WGS) entry which is preliminary data.</text>
</comment>
<dbReference type="PROSITE" id="PS51257">
    <property type="entry name" value="PROKAR_LIPOPROTEIN"/>
    <property type="match status" value="1"/>
</dbReference>
<proteinExistence type="predicted"/>
<accession>A0A433ES42</accession>
<evidence type="ECO:0000313" key="2">
    <source>
        <dbReference type="Proteomes" id="UP000274545"/>
    </source>
</evidence>
<gene>
    <name evidence="1" type="ORF">D6D54_02830</name>
</gene>
<protein>
    <recommendedName>
        <fullName evidence="3">Lipoprotein</fullName>
    </recommendedName>
</protein>
<reference evidence="1 2" key="1">
    <citation type="journal article" date="2019" name="Genome Biol. Evol.">
        <title>Toxin and genome evolution in a Drosophila defensive symbiosis.</title>
        <authorList>
            <person name="Ballinger M.J."/>
            <person name="Gawryluk R.M."/>
            <person name="Perlman S.J."/>
        </authorList>
    </citation>
    <scope>NUCLEOTIDE SEQUENCE [LARGE SCALE GENOMIC DNA]</scope>
    <source>
        <strain evidence="2">sNeo</strain>
    </source>
</reference>
<name>A0A433ES42_9MOLU</name>
<organism evidence="1 2">
    <name type="scientific">Spiroplasma poulsonii</name>
    <dbReference type="NCBI Taxonomy" id="2138"/>
    <lineage>
        <taxon>Bacteria</taxon>
        <taxon>Bacillati</taxon>
        <taxon>Mycoplasmatota</taxon>
        <taxon>Mollicutes</taxon>
        <taxon>Entomoplasmatales</taxon>
        <taxon>Spiroplasmataceae</taxon>
        <taxon>Spiroplasma</taxon>
    </lineage>
</organism>
<sequence>MLLSVRILATTTLGVISCKETSDMTIKKVPLNYENLKLFFTKYNNFQYQGEFFFKDVQFQTGADTKRMTADWNGKGFLDKFYVE</sequence>
<evidence type="ECO:0008006" key="3">
    <source>
        <dbReference type="Google" id="ProtNLM"/>
    </source>
</evidence>